<evidence type="ECO:0000313" key="1">
    <source>
        <dbReference type="EMBL" id="EWC88793.1"/>
    </source>
</evidence>
<accession>W7JUZ7</accession>
<organism evidence="1 2">
    <name type="scientific">Plasmodium falciparum (isolate NF54)</name>
    <dbReference type="NCBI Taxonomy" id="5843"/>
    <lineage>
        <taxon>Eukaryota</taxon>
        <taxon>Sar</taxon>
        <taxon>Alveolata</taxon>
        <taxon>Apicomplexa</taxon>
        <taxon>Aconoidasida</taxon>
        <taxon>Haemosporida</taxon>
        <taxon>Plasmodiidae</taxon>
        <taxon>Plasmodium</taxon>
        <taxon>Plasmodium (Laverania)</taxon>
    </lineage>
</organism>
<name>W7JUZ7_PLAFO</name>
<proteinExistence type="predicted"/>
<sequence length="78" mass="9529">MIIEKNYDSVQFDLANKNIIIDQIIFFNFIFTSDMMYEYTGNTQIMKEIMEGQNIREEHVDELLRDKLYLYIDNKDEY</sequence>
<dbReference type="AlphaFoldDB" id="W7JUZ7"/>
<protein>
    <submittedName>
        <fullName evidence="1">Uncharacterized protein</fullName>
    </submittedName>
</protein>
<reference evidence="1 2" key="1">
    <citation type="submission" date="2013-02" db="EMBL/GenBank/DDBJ databases">
        <title>The Genome Sequence of Plasmodium falciparum NF54.</title>
        <authorList>
            <consortium name="The Broad Institute Genome Sequencing Platform"/>
            <consortium name="The Broad Institute Genome Sequencing Center for Infectious Disease"/>
            <person name="Neafsey D."/>
            <person name="Cheeseman I."/>
            <person name="Volkman S."/>
            <person name="Adams J."/>
            <person name="Walker B."/>
            <person name="Young S.K."/>
            <person name="Zeng Q."/>
            <person name="Gargeya S."/>
            <person name="Fitzgerald M."/>
            <person name="Haas B."/>
            <person name="Abouelleil A."/>
            <person name="Alvarado L."/>
            <person name="Arachchi H.M."/>
            <person name="Berlin A.M."/>
            <person name="Chapman S.B."/>
            <person name="Dewar J."/>
            <person name="Goldberg J."/>
            <person name="Griggs A."/>
            <person name="Gujja S."/>
            <person name="Hansen M."/>
            <person name="Howarth C."/>
            <person name="Imamovic A."/>
            <person name="Larimer J."/>
            <person name="McCowan C."/>
            <person name="Murphy C."/>
            <person name="Neiman D."/>
            <person name="Pearson M."/>
            <person name="Priest M."/>
            <person name="Roberts A."/>
            <person name="Saif S."/>
            <person name="Shea T."/>
            <person name="Sisk P."/>
            <person name="Sykes S."/>
            <person name="Wortman J."/>
            <person name="Nusbaum C."/>
            <person name="Birren B."/>
        </authorList>
    </citation>
    <scope>NUCLEOTIDE SEQUENCE [LARGE SCALE GENOMIC DNA]</scope>
    <source>
        <strain evidence="1 2">NF54</strain>
    </source>
</reference>
<dbReference type="EMBL" id="KE123798">
    <property type="protein sequence ID" value="EWC88793.1"/>
    <property type="molecule type" value="Genomic_DNA"/>
</dbReference>
<dbReference type="Proteomes" id="UP000030673">
    <property type="component" value="Unassembled WGS sequence"/>
</dbReference>
<keyword evidence="2" id="KW-1185">Reference proteome</keyword>
<evidence type="ECO:0000313" key="2">
    <source>
        <dbReference type="Proteomes" id="UP000030673"/>
    </source>
</evidence>
<gene>
    <name evidence="1" type="ORF">PFNF54_02413</name>
</gene>